<dbReference type="RefSeq" id="WP_081153978.1">
    <property type="nucleotide sequence ID" value="NZ_CP020465.1"/>
</dbReference>
<evidence type="ECO:0000256" key="6">
    <source>
        <dbReference type="SAM" id="SignalP"/>
    </source>
</evidence>
<dbReference type="KEGG" id="cber:B5D82_19075"/>
<evidence type="ECO:0000256" key="2">
    <source>
        <dbReference type="ARBA" id="ARBA00022617"/>
    </source>
</evidence>
<dbReference type="AlphaFoldDB" id="A0A222GDF1"/>
<dbReference type="SUPFAM" id="SSF46458">
    <property type="entry name" value="Globin-like"/>
    <property type="match status" value="1"/>
</dbReference>
<dbReference type="OrthoDB" id="9795814at2"/>
<evidence type="ECO:0000313" key="8">
    <source>
        <dbReference type="Proteomes" id="UP000202259"/>
    </source>
</evidence>
<keyword evidence="4 5" id="KW-0408">Iron</keyword>
<keyword evidence="1" id="KW-0813">Transport</keyword>
<dbReference type="EMBL" id="CP020465">
    <property type="protein sequence ID" value="ASP49683.1"/>
    <property type="molecule type" value="Genomic_DNA"/>
</dbReference>
<feature type="signal peptide" evidence="6">
    <location>
        <begin position="1"/>
        <end position="27"/>
    </location>
</feature>
<evidence type="ECO:0000256" key="5">
    <source>
        <dbReference type="PIRSR" id="PIRSR601486-1"/>
    </source>
</evidence>
<keyword evidence="6" id="KW-0732">Signal</keyword>
<evidence type="ECO:0000313" key="7">
    <source>
        <dbReference type="EMBL" id="ASP49683.1"/>
    </source>
</evidence>
<gene>
    <name evidence="7" type="ORF">B5D82_19075</name>
</gene>
<reference evidence="7 8" key="1">
    <citation type="submission" date="2017-08" db="EMBL/GenBank/DDBJ databases">
        <title>Complete genome of Colwellia sp. NB097-1, a psychrophile bacterium ioslated from Bering Sea.</title>
        <authorList>
            <person name="Chen X."/>
        </authorList>
    </citation>
    <scope>NUCLEOTIDE SEQUENCE [LARGE SCALE GENOMIC DNA]</scope>
    <source>
        <strain evidence="7 8">NB097-1</strain>
    </source>
</reference>
<protein>
    <submittedName>
        <fullName evidence="7">Group 1 truncated hemoglobin</fullName>
    </submittedName>
</protein>
<accession>A0A222GDF1</accession>
<dbReference type="CDD" id="cd00454">
    <property type="entry name" value="TrHb1_N"/>
    <property type="match status" value="1"/>
</dbReference>
<proteinExistence type="predicted"/>
<dbReference type="Gene3D" id="1.10.490.10">
    <property type="entry name" value="Globins"/>
    <property type="match status" value="1"/>
</dbReference>
<evidence type="ECO:0000256" key="3">
    <source>
        <dbReference type="ARBA" id="ARBA00022723"/>
    </source>
</evidence>
<dbReference type="GO" id="GO:0020037">
    <property type="term" value="F:heme binding"/>
    <property type="evidence" value="ECO:0007669"/>
    <property type="project" value="InterPro"/>
</dbReference>
<keyword evidence="3 5" id="KW-0479">Metal-binding</keyword>
<dbReference type="GO" id="GO:0019825">
    <property type="term" value="F:oxygen binding"/>
    <property type="evidence" value="ECO:0007669"/>
    <property type="project" value="InterPro"/>
</dbReference>
<organism evidence="7 8">
    <name type="scientific">Cognaticolwellia beringensis</name>
    <dbReference type="NCBI Taxonomy" id="1967665"/>
    <lineage>
        <taxon>Bacteria</taxon>
        <taxon>Pseudomonadati</taxon>
        <taxon>Pseudomonadota</taxon>
        <taxon>Gammaproteobacteria</taxon>
        <taxon>Alteromonadales</taxon>
        <taxon>Colwelliaceae</taxon>
        <taxon>Cognaticolwellia</taxon>
    </lineage>
</organism>
<evidence type="ECO:0000256" key="1">
    <source>
        <dbReference type="ARBA" id="ARBA00022448"/>
    </source>
</evidence>
<dbReference type="InterPro" id="IPR012292">
    <property type="entry name" value="Globin/Proto"/>
</dbReference>
<feature type="chain" id="PRO_5013007964" evidence="6">
    <location>
        <begin position="28"/>
        <end position="149"/>
    </location>
</feature>
<dbReference type="GO" id="GO:0046872">
    <property type="term" value="F:metal ion binding"/>
    <property type="evidence" value="ECO:0007669"/>
    <property type="project" value="UniProtKB-KW"/>
</dbReference>
<dbReference type="Proteomes" id="UP000202259">
    <property type="component" value="Chromosome"/>
</dbReference>
<feature type="binding site" description="distal binding residue" evidence="5">
    <location>
        <position position="101"/>
    </location>
    <ligand>
        <name>heme</name>
        <dbReference type="ChEBI" id="CHEBI:30413"/>
    </ligand>
    <ligandPart>
        <name>Fe</name>
        <dbReference type="ChEBI" id="CHEBI:18248"/>
    </ligandPart>
</feature>
<sequence>MKIKKVTKFLILILITGCISCSSPNNINNESTPSLYQKIGEKPAIDMIINNLVNIIGQDKVIFSHFAQSNVTHFKEKLSVYLCHITDGPCEYNGDTMQDIHRGMYIDTNQFNHFVELFIGAMDASDISYPIQNELLARLAPLRESIFKM</sequence>
<evidence type="ECO:0000256" key="4">
    <source>
        <dbReference type="ARBA" id="ARBA00023004"/>
    </source>
</evidence>
<dbReference type="InterPro" id="IPR001486">
    <property type="entry name" value="Hemoglobin_trunc"/>
</dbReference>
<dbReference type="Pfam" id="PF01152">
    <property type="entry name" value="Bac_globin"/>
    <property type="match status" value="1"/>
</dbReference>
<keyword evidence="2 5" id="KW-0349">Heme</keyword>
<keyword evidence="8" id="KW-1185">Reference proteome</keyword>
<name>A0A222GDF1_9GAMM</name>
<dbReference type="InterPro" id="IPR009050">
    <property type="entry name" value="Globin-like_sf"/>
</dbReference>